<feature type="binding site" evidence="12">
    <location>
        <position position="291"/>
    </location>
    <ligand>
        <name>Ni(2+)</name>
        <dbReference type="ChEBI" id="CHEBI:49786"/>
        <note>for nickel-dependent acireductone dioxygenase activity</note>
    </ligand>
</feature>
<evidence type="ECO:0000256" key="3">
    <source>
        <dbReference type="ARBA" id="ARBA00022490"/>
    </source>
</evidence>
<dbReference type="OrthoDB" id="1867259at2759"/>
<dbReference type="InterPro" id="IPR011051">
    <property type="entry name" value="RmlC_Cupin_sf"/>
</dbReference>
<organism evidence="13 14">
    <name type="scientific">Chytriomyces confervae</name>
    <dbReference type="NCBI Taxonomy" id="246404"/>
    <lineage>
        <taxon>Eukaryota</taxon>
        <taxon>Fungi</taxon>
        <taxon>Fungi incertae sedis</taxon>
        <taxon>Chytridiomycota</taxon>
        <taxon>Chytridiomycota incertae sedis</taxon>
        <taxon>Chytridiomycetes</taxon>
        <taxon>Chytridiales</taxon>
        <taxon>Chytriomycetaceae</taxon>
        <taxon>Chytriomyces</taxon>
    </lineage>
</organism>
<feature type="binding site" evidence="12">
    <location>
        <position position="291"/>
    </location>
    <ligand>
        <name>Fe(2+)</name>
        <dbReference type="ChEBI" id="CHEBI:29033"/>
        <note>for iron-dependent acireductone dioxygenase activity</note>
    </ligand>
</feature>
<dbReference type="GO" id="GO:0005886">
    <property type="term" value="C:plasma membrane"/>
    <property type="evidence" value="ECO:0007669"/>
    <property type="project" value="UniProtKB-SubCell"/>
</dbReference>
<evidence type="ECO:0000256" key="4">
    <source>
        <dbReference type="ARBA" id="ARBA00022596"/>
    </source>
</evidence>
<dbReference type="HAMAP" id="MF_03154">
    <property type="entry name" value="Salvage_MtnD_euk"/>
    <property type="match status" value="2"/>
</dbReference>
<feature type="binding site" evidence="12">
    <location>
        <position position="108"/>
    </location>
    <ligand>
        <name>Ni(2+)</name>
        <dbReference type="ChEBI" id="CHEBI:49786"/>
        <note>for nickel-dependent acireductone dioxygenase activity</note>
    </ligand>
</feature>
<dbReference type="EMBL" id="QEAP01000006">
    <property type="protein sequence ID" value="TPX78302.1"/>
    <property type="molecule type" value="Genomic_DNA"/>
</dbReference>
<feature type="binding site" evidence="12">
    <location>
        <position position="104"/>
    </location>
    <ligand>
        <name>Fe(2+)</name>
        <dbReference type="ChEBI" id="CHEBI:29033"/>
        <note>for iron-dependent acireductone dioxygenase activity</note>
    </ligand>
</feature>
<evidence type="ECO:0000313" key="13">
    <source>
        <dbReference type="EMBL" id="TPX78302.1"/>
    </source>
</evidence>
<dbReference type="GO" id="GO:0005737">
    <property type="term" value="C:cytoplasm"/>
    <property type="evidence" value="ECO:0007669"/>
    <property type="project" value="UniProtKB-SubCell"/>
</dbReference>
<feature type="binding site" evidence="12">
    <location>
        <position position="297"/>
    </location>
    <ligand>
        <name>Ni(2+)</name>
        <dbReference type="ChEBI" id="CHEBI:49786"/>
        <note>for nickel-dependent acireductone dioxygenase activity</note>
    </ligand>
</feature>
<evidence type="ECO:0000256" key="11">
    <source>
        <dbReference type="ARBA" id="ARBA00023242"/>
    </source>
</evidence>
<dbReference type="GO" id="GO:0010308">
    <property type="term" value="F:acireductone dioxygenase (Ni2+-requiring) activity"/>
    <property type="evidence" value="ECO:0007669"/>
    <property type="project" value="UniProtKB-UniRule"/>
</dbReference>
<dbReference type="PANTHER" id="PTHR23418">
    <property type="entry name" value="ACIREDUCTONE DIOXYGENASE"/>
    <property type="match status" value="1"/>
</dbReference>
<keyword evidence="10 12" id="KW-0486">Methionine biosynthesis</keyword>
<dbReference type="PANTHER" id="PTHR23418:SF0">
    <property type="entry name" value="ACIREDUCTONE DIOXYGENASE"/>
    <property type="match status" value="1"/>
</dbReference>
<protein>
    <recommendedName>
        <fullName evidence="12">Acireductone dioxygenase</fullName>
    </recommendedName>
    <alternativeName>
        <fullName evidence="12">Acireductone dioxygenase (Fe(2+)-requiring)</fullName>
        <shortName evidence="12">ARD'</shortName>
        <shortName evidence="12">Fe-ARD</shortName>
        <ecNumber evidence="12">1.13.11.54</ecNumber>
    </alternativeName>
    <alternativeName>
        <fullName evidence="12">Acireductone dioxygenase (Ni(2+)-requiring)</fullName>
        <shortName evidence="12">ARD</shortName>
        <shortName evidence="12">Ni-ARD</shortName>
        <ecNumber evidence="12">1.13.11.53</ecNumber>
    </alternativeName>
</protein>
<comment type="similarity">
    <text evidence="12">Belongs to the acireductone dioxygenase (ARD) family.</text>
</comment>
<evidence type="ECO:0000256" key="7">
    <source>
        <dbReference type="ARBA" id="ARBA00022964"/>
    </source>
</evidence>
<evidence type="ECO:0000256" key="10">
    <source>
        <dbReference type="ARBA" id="ARBA00023167"/>
    </source>
</evidence>
<keyword evidence="4 12" id="KW-0533">Nickel</keyword>
<comment type="pathway">
    <text evidence="12">Amino-acid biosynthesis; L-methionine biosynthesis via salvage pathway; L-methionine from S-methyl-5-thio-alpha-D-ribose 1-phosphate: step 5/6.</text>
</comment>
<feature type="binding site" evidence="12">
    <location>
        <position position="293"/>
    </location>
    <ligand>
        <name>Ni(2+)</name>
        <dbReference type="ChEBI" id="CHEBI:49786"/>
        <note>for nickel-dependent acireductone dioxygenase activity</note>
    </ligand>
</feature>
<feature type="binding site" evidence="12">
    <location>
        <position position="297"/>
    </location>
    <ligand>
        <name>Fe(2+)</name>
        <dbReference type="ChEBI" id="CHEBI:29033"/>
        <note>for iron-dependent acireductone dioxygenase activity</note>
    </ligand>
</feature>
<evidence type="ECO:0000256" key="2">
    <source>
        <dbReference type="ARBA" id="ARBA00004413"/>
    </source>
</evidence>
<dbReference type="GO" id="GO:0016151">
    <property type="term" value="F:nickel cation binding"/>
    <property type="evidence" value="ECO:0007669"/>
    <property type="project" value="UniProtKB-UniRule"/>
</dbReference>
<evidence type="ECO:0000256" key="6">
    <source>
        <dbReference type="ARBA" id="ARBA00022723"/>
    </source>
</evidence>
<evidence type="ECO:0000313" key="14">
    <source>
        <dbReference type="Proteomes" id="UP000320333"/>
    </source>
</evidence>
<feature type="binding site" evidence="12">
    <location>
        <position position="336"/>
    </location>
    <ligand>
        <name>Ni(2+)</name>
        <dbReference type="ChEBI" id="CHEBI:49786"/>
        <note>for nickel-dependent acireductone dioxygenase activity</note>
    </ligand>
</feature>
<dbReference type="FunFam" id="2.60.120.10:FF:000099">
    <property type="entry name" value="1,2-dihydroxy-3-keto-5-methylthiopentene dioxygenase"/>
    <property type="match status" value="1"/>
</dbReference>
<dbReference type="UniPathway" id="UPA00904">
    <property type="reaction ID" value="UER00878"/>
</dbReference>
<comment type="caution">
    <text evidence="13">The sequence shown here is derived from an EMBL/GenBank/DDBJ whole genome shotgun (WGS) entry which is preliminary data.</text>
</comment>
<reference evidence="13 14" key="1">
    <citation type="journal article" date="2019" name="Sci. Rep.">
        <title>Comparative genomics of chytrid fungi reveal insights into the obligate biotrophic and pathogenic lifestyle of Synchytrium endobioticum.</title>
        <authorList>
            <person name="van de Vossenberg B.T.L.H."/>
            <person name="Warris S."/>
            <person name="Nguyen H.D.T."/>
            <person name="van Gent-Pelzer M.P.E."/>
            <person name="Joly D.L."/>
            <person name="van de Geest H.C."/>
            <person name="Bonants P.J.M."/>
            <person name="Smith D.S."/>
            <person name="Levesque C.A."/>
            <person name="van der Lee T.A.J."/>
        </authorList>
    </citation>
    <scope>NUCLEOTIDE SEQUENCE [LARGE SCALE GENOMIC DNA]</scope>
    <source>
        <strain evidence="13 14">CBS 675.73</strain>
    </source>
</reference>
<keyword evidence="9 12" id="KW-0408">Iron</keyword>
<gene>
    <name evidence="13" type="primary">ADI1A</name>
    <name evidence="12" type="synonym">ADI1</name>
    <name evidence="13" type="ORF">CcCBS67573_g00421</name>
</gene>
<feature type="binding site" evidence="12">
    <location>
        <position position="147"/>
    </location>
    <ligand>
        <name>Fe(2+)</name>
        <dbReference type="ChEBI" id="CHEBI:29033"/>
        <note>for iron-dependent acireductone dioxygenase activity</note>
    </ligand>
</feature>
<evidence type="ECO:0000256" key="1">
    <source>
        <dbReference type="ARBA" id="ARBA00000428"/>
    </source>
</evidence>
<dbReference type="Gene3D" id="2.60.120.10">
    <property type="entry name" value="Jelly Rolls"/>
    <property type="match status" value="2"/>
</dbReference>
<dbReference type="Proteomes" id="UP000320333">
    <property type="component" value="Unassembled WGS sequence"/>
</dbReference>
<keyword evidence="3 12" id="KW-0963">Cytoplasm</keyword>
<feature type="binding site" evidence="12">
    <location>
        <position position="293"/>
    </location>
    <ligand>
        <name>Fe(2+)</name>
        <dbReference type="ChEBI" id="CHEBI:29033"/>
        <note>for iron-dependent acireductone dioxygenase activity</note>
    </ligand>
</feature>
<keyword evidence="8 12" id="KW-0560">Oxidoreductase</keyword>
<evidence type="ECO:0000256" key="8">
    <source>
        <dbReference type="ARBA" id="ARBA00023002"/>
    </source>
</evidence>
<dbReference type="GO" id="GO:0005506">
    <property type="term" value="F:iron ion binding"/>
    <property type="evidence" value="ECO:0007669"/>
    <property type="project" value="UniProtKB-UniRule"/>
</dbReference>
<dbReference type="EC" id="1.13.11.54" evidence="12"/>
<sequence>MVQSAATLLPQTIGPLKAWKFNPTDEDQRELHQYSPNQEVTIAELAQIGVLYWNIDVSDEKYEDKVETICAERQYKNRDVINIRRETLPNYDQKIKTFFEEHIHEDEEIRFILEGSGFFDVRNRNDEWIRVAATASDMIILPAGMYHRFTLDTNNHIKAMRLFKEDPQWTPLNRDNPTTDSNKFRLEYLKNVHGATVLPQITGPLLAWRFNETNEDQRELHQFTPNQPVSIPELAKLGVLYWNIDVQNEKFMDTVETICSERKYKNRDVINIRKETLPNYDEKIKTFFEEHIHEDEEIRFILDGSGYFDIRDKNDSWIRVAAKASDMIILPAGMYHRFTLDTSNYIKAMRLFKEDPQWTPLNRADVATQSNTFRVSYVKEFHGVSPLKRNSEEAGDVEPLGKAVKVGDADQVAEAAV</sequence>
<dbReference type="AlphaFoldDB" id="A0A507FPV0"/>
<feature type="binding site" evidence="12">
    <location>
        <position position="147"/>
    </location>
    <ligand>
        <name>Ni(2+)</name>
        <dbReference type="ChEBI" id="CHEBI:49786"/>
        <note>for nickel-dependent acireductone dioxygenase activity</note>
    </ligand>
</feature>
<dbReference type="SUPFAM" id="SSF51182">
    <property type="entry name" value="RmlC-like cupins"/>
    <property type="match status" value="2"/>
</dbReference>
<proteinExistence type="inferred from homology"/>
<dbReference type="GO" id="GO:0005634">
    <property type="term" value="C:nucleus"/>
    <property type="evidence" value="ECO:0007669"/>
    <property type="project" value="UniProtKB-SubCell"/>
</dbReference>
<evidence type="ECO:0000256" key="9">
    <source>
        <dbReference type="ARBA" id="ARBA00023004"/>
    </source>
</evidence>
<dbReference type="InterPro" id="IPR004313">
    <property type="entry name" value="ARD"/>
</dbReference>
<dbReference type="Pfam" id="PF03079">
    <property type="entry name" value="ARD"/>
    <property type="match status" value="2"/>
</dbReference>
<dbReference type="GO" id="GO:0010309">
    <property type="term" value="F:acireductone dioxygenase [iron(II)-requiring] activity"/>
    <property type="evidence" value="ECO:0007669"/>
    <property type="project" value="UniProtKB-UniRule"/>
</dbReference>
<keyword evidence="5 12" id="KW-0028">Amino-acid biosynthesis</keyword>
<dbReference type="EC" id="1.13.11.53" evidence="12"/>
<name>A0A507FPV0_9FUNG</name>
<comment type="catalytic activity">
    <reaction evidence="12">
        <text>1,2-dihydroxy-5-(methylsulfanyl)pent-1-en-3-one + O2 = 3-(methylsulfanyl)propanoate + CO + formate + 2 H(+)</text>
        <dbReference type="Rhea" id="RHEA:14161"/>
        <dbReference type="ChEBI" id="CHEBI:15378"/>
        <dbReference type="ChEBI" id="CHEBI:15379"/>
        <dbReference type="ChEBI" id="CHEBI:15740"/>
        <dbReference type="ChEBI" id="CHEBI:17245"/>
        <dbReference type="ChEBI" id="CHEBI:49016"/>
        <dbReference type="ChEBI" id="CHEBI:49252"/>
        <dbReference type="EC" id="1.13.11.53"/>
    </reaction>
</comment>
<feature type="binding site" evidence="12">
    <location>
        <position position="102"/>
    </location>
    <ligand>
        <name>Ni(2+)</name>
        <dbReference type="ChEBI" id="CHEBI:49786"/>
        <note>for nickel-dependent acireductone dioxygenase activity</note>
    </ligand>
</feature>
<comment type="subcellular location">
    <subcellularLocation>
        <location evidence="2">Cell membrane</location>
        <topology evidence="2">Peripheral membrane protein</topology>
        <orientation evidence="2">Cytoplasmic side</orientation>
    </subcellularLocation>
    <subcellularLocation>
        <location evidence="12">Cytoplasm</location>
    </subcellularLocation>
    <subcellularLocation>
        <location evidence="12">Nucleus</location>
    </subcellularLocation>
</comment>
<feature type="binding site" evidence="12">
    <location>
        <position position="336"/>
    </location>
    <ligand>
        <name>Fe(2+)</name>
        <dbReference type="ChEBI" id="CHEBI:29033"/>
        <note>for iron-dependent acireductone dioxygenase activity</note>
    </ligand>
</feature>
<keyword evidence="11 12" id="KW-0539">Nucleus</keyword>
<comment type="function">
    <text evidence="12">Catalyzes 2 different reactions between oxygen and the acireductone 1,2-dihydroxy-3-keto-5-methylthiopentene (DHK-MTPene) depending upon the metal bound in the active site. Fe-containing acireductone dioxygenase (Fe-ARD) produces formate and 2-keto-4-methylthiobutyrate (KMTB), the alpha-ketoacid precursor of methionine in the methionine recycle pathway. Ni-containing acireductone dioxygenase (Ni-ARD) produces methylthiopropionate, carbon monoxide and formate, and does not lie on the methionine recycle pathway.</text>
</comment>
<dbReference type="GO" id="GO:0019509">
    <property type="term" value="P:L-methionine salvage from methylthioadenosine"/>
    <property type="evidence" value="ECO:0007669"/>
    <property type="project" value="UniProtKB-UniRule"/>
</dbReference>
<feature type="binding site" evidence="12">
    <location>
        <position position="102"/>
    </location>
    <ligand>
        <name>Fe(2+)</name>
        <dbReference type="ChEBI" id="CHEBI:29033"/>
        <note>for iron-dependent acireductone dioxygenase activity</note>
    </ligand>
</feature>
<dbReference type="InterPro" id="IPR014710">
    <property type="entry name" value="RmlC-like_jellyroll"/>
</dbReference>
<keyword evidence="6 12" id="KW-0479">Metal-binding</keyword>
<feature type="binding site" evidence="12">
    <location>
        <position position="104"/>
    </location>
    <ligand>
        <name>Ni(2+)</name>
        <dbReference type="ChEBI" id="CHEBI:49786"/>
        <note>for nickel-dependent acireductone dioxygenase activity</note>
    </ligand>
</feature>
<dbReference type="STRING" id="246404.A0A507FPV0"/>
<evidence type="ECO:0000256" key="5">
    <source>
        <dbReference type="ARBA" id="ARBA00022605"/>
    </source>
</evidence>
<dbReference type="FunFam" id="2.60.120.10:FF:000031">
    <property type="entry name" value="1,2-dihydroxy-3-keto-5-methylthiopentene dioxygenase"/>
    <property type="match status" value="1"/>
</dbReference>
<dbReference type="InterPro" id="IPR027496">
    <property type="entry name" value="ARD_euk"/>
</dbReference>
<dbReference type="CDD" id="cd02232">
    <property type="entry name" value="cupin_ARD"/>
    <property type="match status" value="2"/>
</dbReference>
<evidence type="ECO:0000256" key="12">
    <source>
        <dbReference type="HAMAP-Rule" id="MF_03154"/>
    </source>
</evidence>
<accession>A0A507FPV0</accession>
<comment type="catalytic activity">
    <reaction evidence="1 12">
        <text>1,2-dihydroxy-5-(methylsulfanyl)pent-1-en-3-one + O2 = 4-methylsulfanyl-2-oxobutanoate + formate + 2 H(+)</text>
        <dbReference type="Rhea" id="RHEA:24504"/>
        <dbReference type="ChEBI" id="CHEBI:15378"/>
        <dbReference type="ChEBI" id="CHEBI:15379"/>
        <dbReference type="ChEBI" id="CHEBI:15740"/>
        <dbReference type="ChEBI" id="CHEBI:16723"/>
        <dbReference type="ChEBI" id="CHEBI:49252"/>
        <dbReference type="EC" id="1.13.11.54"/>
    </reaction>
</comment>
<feature type="binding site" evidence="12">
    <location>
        <position position="108"/>
    </location>
    <ligand>
        <name>Fe(2+)</name>
        <dbReference type="ChEBI" id="CHEBI:29033"/>
        <note>for iron-dependent acireductone dioxygenase activity</note>
    </ligand>
</feature>
<comment type="cofactor">
    <cofactor evidence="12">
        <name>Fe(2+)</name>
        <dbReference type="ChEBI" id="CHEBI:29033"/>
    </cofactor>
    <cofactor evidence="12">
        <name>Ni(2+)</name>
        <dbReference type="ChEBI" id="CHEBI:49786"/>
    </cofactor>
    <text evidence="12">Binds either 1 Fe or Ni cation per monomer. Iron-binding promotes an acireductone dioxygenase reaction producing 2-keto-4-methylthiobutyrate, while nickel-binding promotes an acireductone dioxygenase reaction producing 3-(methylsulfanyl)propanoate.</text>
</comment>
<keyword evidence="14" id="KW-1185">Reference proteome</keyword>
<keyword evidence="7 12" id="KW-0223">Dioxygenase</keyword>